<sequence length="94" mass="10305">MMSDATSPLAPGPGDYVVLYQRQRLSGNSRLALIRLSDNATQRVIRVTFESVVEAGPRFEDEARLMAAASSTRGYRCVDGLYTPLDATVDDHDV</sequence>
<dbReference type="Proteomes" id="UP000076079">
    <property type="component" value="Chromosome"/>
</dbReference>
<reference evidence="1 2" key="1">
    <citation type="journal article" date="2016" name="Genome Announc.">
        <title>First Complete Genome Sequence of a Subdivision 6 Acidobacterium Strain.</title>
        <authorList>
            <person name="Huang S."/>
            <person name="Vieira S."/>
            <person name="Bunk B."/>
            <person name="Riedel T."/>
            <person name="Sproer C."/>
            <person name="Overmann J."/>
        </authorList>
    </citation>
    <scope>NUCLEOTIDE SEQUENCE [LARGE SCALE GENOMIC DNA]</scope>
    <source>
        <strain evidence="2">DSM 100886 HEG_-6_39</strain>
    </source>
</reference>
<dbReference type="EMBL" id="CP015136">
    <property type="protein sequence ID" value="AMY10133.1"/>
    <property type="molecule type" value="Genomic_DNA"/>
</dbReference>
<evidence type="ECO:0000313" key="1">
    <source>
        <dbReference type="EMBL" id="AMY10133.1"/>
    </source>
</evidence>
<protein>
    <submittedName>
        <fullName evidence="1">Uncharacterized protein</fullName>
    </submittedName>
</protein>
<accession>A0A143PPQ5</accession>
<dbReference type="KEGG" id="abac:LuPra_03361"/>
<keyword evidence="2" id="KW-1185">Reference proteome</keyword>
<organism evidence="1 2">
    <name type="scientific">Luteitalea pratensis</name>
    <dbReference type="NCBI Taxonomy" id="1855912"/>
    <lineage>
        <taxon>Bacteria</taxon>
        <taxon>Pseudomonadati</taxon>
        <taxon>Acidobacteriota</taxon>
        <taxon>Vicinamibacteria</taxon>
        <taxon>Vicinamibacterales</taxon>
        <taxon>Vicinamibacteraceae</taxon>
        <taxon>Luteitalea</taxon>
    </lineage>
</organism>
<dbReference type="STRING" id="1855912.LuPra_03361"/>
<reference evidence="2" key="2">
    <citation type="submission" date="2016-04" db="EMBL/GenBank/DDBJ databases">
        <title>First Complete Genome Sequence of a Subdivision 6 Acidobacterium.</title>
        <authorList>
            <person name="Huang S."/>
            <person name="Vieira S."/>
            <person name="Bunk B."/>
            <person name="Riedel T."/>
            <person name="Sproeer C."/>
            <person name="Overmann J."/>
        </authorList>
    </citation>
    <scope>NUCLEOTIDE SEQUENCE [LARGE SCALE GENOMIC DNA]</scope>
    <source>
        <strain evidence="2">DSM 100886 HEG_-6_39</strain>
    </source>
</reference>
<proteinExistence type="predicted"/>
<gene>
    <name evidence="1" type="ORF">LuPra_03361</name>
</gene>
<name>A0A143PPQ5_LUTPR</name>
<dbReference type="AlphaFoldDB" id="A0A143PPQ5"/>
<evidence type="ECO:0000313" key="2">
    <source>
        <dbReference type="Proteomes" id="UP000076079"/>
    </source>
</evidence>